<evidence type="ECO:0000313" key="2">
    <source>
        <dbReference type="EMBL" id="MFD1000928.1"/>
    </source>
</evidence>
<dbReference type="RefSeq" id="WP_377580383.1">
    <property type="nucleotide sequence ID" value="NZ_JBHTKA010000007.1"/>
</dbReference>
<reference evidence="3" key="1">
    <citation type="journal article" date="2019" name="Int. J. Syst. Evol. Microbiol.">
        <title>The Global Catalogue of Microorganisms (GCM) 10K type strain sequencing project: providing services to taxonomists for standard genome sequencing and annotation.</title>
        <authorList>
            <consortium name="The Broad Institute Genomics Platform"/>
            <consortium name="The Broad Institute Genome Sequencing Center for Infectious Disease"/>
            <person name="Wu L."/>
            <person name="Ma J."/>
        </authorList>
    </citation>
    <scope>NUCLEOTIDE SEQUENCE [LARGE SCALE GENOMIC DNA]</scope>
    <source>
        <strain evidence="3">CCUG 58938</strain>
    </source>
</reference>
<dbReference type="EMBL" id="JBHTKA010000007">
    <property type="protein sequence ID" value="MFD1000928.1"/>
    <property type="molecule type" value="Genomic_DNA"/>
</dbReference>
<proteinExistence type="predicted"/>
<feature type="chain" id="PRO_5046518756" evidence="1">
    <location>
        <begin position="24"/>
        <end position="248"/>
    </location>
</feature>
<dbReference type="Proteomes" id="UP001597112">
    <property type="component" value="Unassembled WGS sequence"/>
</dbReference>
<sequence>MQVCYSYSVLVLCLIAISTSAQTVVPPNIRASNTIEKLTDFRGLETGEMLFGIPLPEGKVIGDTYLDTKWKTGSIMLYDKEKLIERYPIRYDIYTNEVDIKAGQQVKVIAGNKIKSFSWIDSSYTEPVYFINARDFKNEEGTQFSGFFQVLVDGPLPLLSKTDIVVRKADYNVQMNVGSKDDKILKKEKYYYLKDGKALEVPGGKKKMLALFGEHAITIETYIKDNRSSSREDELLLAFDQYRKLVRN</sequence>
<organism evidence="2 3">
    <name type="scientific">Ohtaekwangia kribbensis</name>
    <dbReference type="NCBI Taxonomy" id="688913"/>
    <lineage>
        <taxon>Bacteria</taxon>
        <taxon>Pseudomonadati</taxon>
        <taxon>Bacteroidota</taxon>
        <taxon>Cytophagia</taxon>
        <taxon>Cytophagales</taxon>
        <taxon>Fulvivirgaceae</taxon>
        <taxon>Ohtaekwangia</taxon>
    </lineage>
</organism>
<keyword evidence="1" id="KW-0732">Signal</keyword>
<evidence type="ECO:0000313" key="3">
    <source>
        <dbReference type="Proteomes" id="UP001597112"/>
    </source>
</evidence>
<evidence type="ECO:0000256" key="1">
    <source>
        <dbReference type="SAM" id="SignalP"/>
    </source>
</evidence>
<name>A0ABW3K4L3_9BACT</name>
<accession>A0ABW3K4L3</accession>
<gene>
    <name evidence="2" type="ORF">ACFQ21_16500</name>
</gene>
<comment type="caution">
    <text evidence="2">The sequence shown here is derived from an EMBL/GenBank/DDBJ whole genome shotgun (WGS) entry which is preliminary data.</text>
</comment>
<protein>
    <submittedName>
        <fullName evidence="2">Uncharacterized protein</fullName>
    </submittedName>
</protein>
<feature type="signal peptide" evidence="1">
    <location>
        <begin position="1"/>
        <end position="23"/>
    </location>
</feature>
<keyword evidence="3" id="KW-1185">Reference proteome</keyword>